<proteinExistence type="predicted"/>
<dbReference type="EMBL" id="JANJYJ010000007">
    <property type="protein sequence ID" value="KAK3198230.1"/>
    <property type="molecule type" value="Genomic_DNA"/>
</dbReference>
<gene>
    <name evidence="1" type="ORF">Dsin_021645</name>
</gene>
<organism evidence="1 2">
    <name type="scientific">Dipteronia sinensis</name>
    <dbReference type="NCBI Taxonomy" id="43782"/>
    <lineage>
        <taxon>Eukaryota</taxon>
        <taxon>Viridiplantae</taxon>
        <taxon>Streptophyta</taxon>
        <taxon>Embryophyta</taxon>
        <taxon>Tracheophyta</taxon>
        <taxon>Spermatophyta</taxon>
        <taxon>Magnoliopsida</taxon>
        <taxon>eudicotyledons</taxon>
        <taxon>Gunneridae</taxon>
        <taxon>Pentapetalae</taxon>
        <taxon>rosids</taxon>
        <taxon>malvids</taxon>
        <taxon>Sapindales</taxon>
        <taxon>Sapindaceae</taxon>
        <taxon>Hippocastanoideae</taxon>
        <taxon>Acereae</taxon>
        <taxon>Dipteronia</taxon>
    </lineage>
</organism>
<evidence type="ECO:0000313" key="2">
    <source>
        <dbReference type="Proteomes" id="UP001281410"/>
    </source>
</evidence>
<keyword evidence="2" id="KW-1185">Reference proteome</keyword>
<evidence type="ECO:0000313" key="1">
    <source>
        <dbReference type="EMBL" id="KAK3198230.1"/>
    </source>
</evidence>
<accession>A0AAE0A0J4</accession>
<comment type="caution">
    <text evidence="1">The sequence shown here is derived from an EMBL/GenBank/DDBJ whole genome shotgun (WGS) entry which is preliminary data.</text>
</comment>
<reference evidence="1" key="1">
    <citation type="journal article" date="2023" name="Plant J.">
        <title>Genome sequences and population genomics provide insights into the demographic history, inbreeding, and mutation load of two 'living fossil' tree species of Dipteronia.</title>
        <authorList>
            <person name="Feng Y."/>
            <person name="Comes H.P."/>
            <person name="Chen J."/>
            <person name="Zhu S."/>
            <person name="Lu R."/>
            <person name="Zhang X."/>
            <person name="Li P."/>
            <person name="Qiu J."/>
            <person name="Olsen K.M."/>
            <person name="Qiu Y."/>
        </authorList>
    </citation>
    <scope>NUCLEOTIDE SEQUENCE</scope>
    <source>
        <strain evidence="1">NBL</strain>
    </source>
</reference>
<dbReference type="Proteomes" id="UP001281410">
    <property type="component" value="Unassembled WGS sequence"/>
</dbReference>
<sequence>MAVCNDKGFKWFVNSRMRAEKYVGQWRENPEWNLLECLNNSGLIPMLMLQYVSITVLGLMQEND</sequence>
<protein>
    <submittedName>
        <fullName evidence="1">Uncharacterized protein</fullName>
    </submittedName>
</protein>
<dbReference type="AlphaFoldDB" id="A0AAE0A0J4"/>
<name>A0AAE0A0J4_9ROSI</name>